<feature type="region of interest" description="Disordered" evidence="1">
    <location>
        <begin position="60"/>
        <end position="105"/>
    </location>
</feature>
<evidence type="ECO:0000313" key="2">
    <source>
        <dbReference type="EMBL" id="PRX50145.1"/>
    </source>
</evidence>
<dbReference type="Proteomes" id="UP000238362">
    <property type="component" value="Unassembled WGS sequence"/>
</dbReference>
<proteinExistence type="predicted"/>
<dbReference type="EMBL" id="PVNH01000002">
    <property type="protein sequence ID" value="PRX50145.1"/>
    <property type="molecule type" value="Genomic_DNA"/>
</dbReference>
<organism evidence="2 3">
    <name type="scientific">Prauserella shujinwangii</name>
    <dbReference type="NCBI Taxonomy" id="1453103"/>
    <lineage>
        <taxon>Bacteria</taxon>
        <taxon>Bacillati</taxon>
        <taxon>Actinomycetota</taxon>
        <taxon>Actinomycetes</taxon>
        <taxon>Pseudonocardiales</taxon>
        <taxon>Pseudonocardiaceae</taxon>
        <taxon>Prauserella</taxon>
    </lineage>
</organism>
<gene>
    <name evidence="2" type="ORF">B0I33_102263</name>
</gene>
<name>A0A2T0M0M5_9PSEU</name>
<comment type="caution">
    <text evidence="2">The sequence shown here is derived from an EMBL/GenBank/DDBJ whole genome shotgun (WGS) entry which is preliminary data.</text>
</comment>
<protein>
    <submittedName>
        <fullName evidence="2">Uncharacterized protein</fullName>
    </submittedName>
</protein>
<feature type="region of interest" description="Disordered" evidence="1">
    <location>
        <begin position="23"/>
        <end position="45"/>
    </location>
</feature>
<sequence>MATNVADSARSSTRRYTTVAELLAREGATARRPMPRPDLDETPRQYLPVAELLRREGIEFEGDDSPTETFAAVPAGPPAPRSRAEAPVRAEPPEPADRGRTSAKAATWGRVVLFGLTVAGLVAFKPGVASTPVEEGPREADQALSAPQGAQPGLSAQRDRSGGGSAPTTAAGSVLLSETTDLQAPPADSRGGTGGDSGDSGGTGGTGTSTGSTGRAGGTGGGDGADSGAPAPTTAPQPTTTRSQEPAPTTPPATSQPSPTTTSEPRNGGVLDPVLDPVNGVVSGVLDLGGGLLGG</sequence>
<reference evidence="2 3" key="1">
    <citation type="submission" date="2018-03" db="EMBL/GenBank/DDBJ databases">
        <title>Genomic Encyclopedia of Type Strains, Phase III (KMG-III): the genomes of soil and plant-associated and newly described type strains.</title>
        <authorList>
            <person name="Whitman W."/>
        </authorList>
    </citation>
    <scope>NUCLEOTIDE SEQUENCE [LARGE SCALE GENOMIC DNA]</scope>
    <source>
        <strain evidence="2 3">CGMCC 4.7125</strain>
    </source>
</reference>
<feature type="region of interest" description="Disordered" evidence="1">
    <location>
        <begin position="130"/>
        <end position="276"/>
    </location>
</feature>
<accession>A0A2T0M0M5</accession>
<feature type="compositionally biased region" description="Gly residues" evidence="1">
    <location>
        <begin position="191"/>
        <end position="225"/>
    </location>
</feature>
<feature type="compositionally biased region" description="Basic and acidic residues" evidence="1">
    <location>
        <begin position="82"/>
        <end position="100"/>
    </location>
</feature>
<keyword evidence="3" id="KW-1185">Reference proteome</keyword>
<dbReference type="AlphaFoldDB" id="A0A2T0M0M5"/>
<evidence type="ECO:0000256" key="1">
    <source>
        <dbReference type="SAM" id="MobiDB-lite"/>
    </source>
</evidence>
<evidence type="ECO:0000313" key="3">
    <source>
        <dbReference type="Proteomes" id="UP000238362"/>
    </source>
</evidence>
<feature type="compositionally biased region" description="Low complexity" evidence="1">
    <location>
        <begin position="226"/>
        <end position="265"/>
    </location>
</feature>